<proteinExistence type="predicted"/>
<protein>
    <submittedName>
        <fullName evidence="2">Se91</fullName>
    </submittedName>
</protein>
<evidence type="ECO:0000256" key="1">
    <source>
        <dbReference type="SAM" id="MobiDB-lite"/>
    </source>
</evidence>
<evidence type="ECO:0000313" key="3">
    <source>
        <dbReference type="Proteomes" id="UP000676073"/>
    </source>
</evidence>
<dbReference type="EMBL" id="MH370144">
    <property type="protein sequence ID" value="AYN45051.1"/>
    <property type="molecule type" value="Genomic_DNA"/>
</dbReference>
<reference evidence="2 3" key="1">
    <citation type="submission" date="2018-05" db="EMBL/GenBank/DDBJ databases">
        <title>The genome sequence of a novel Spodoptera exigua multiple nucleopolyhedrovirus, SeMNPV-QD, isolated from Qingdao, China.</title>
        <authorList>
            <person name="Chen Y."/>
            <person name="Qi B."/>
            <person name="Zheng G."/>
            <person name="Zhang Y."/>
            <person name="Li C."/>
        </authorList>
    </citation>
    <scope>NUCLEOTIDE SEQUENCE [LARGE SCALE GENOMIC DNA]</scope>
    <source>
        <strain evidence="2">SeMNPV-QD</strain>
    </source>
</reference>
<sequence>MSSGNGTTRPFSMRKNTSFKESASRRVDEFNQVIFCDKCKFVAPLFLSFEKYIELHNRFCEIVKNDCYQSESQSVDCKLIKCKDSDKTL</sequence>
<feature type="region of interest" description="Disordered" evidence="1">
    <location>
        <begin position="1"/>
        <end position="24"/>
    </location>
</feature>
<dbReference type="GeneID" id="80535847"/>
<name>A0A3G2JTT5_9ABAC</name>
<organism evidence="2 3">
    <name type="scientific">Spodoptera exigua multiple nucleopolyhedrovirus</name>
    <dbReference type="NCBI Taxonomy" id="10454"/>
    <lineage>
        <taxon>Viruses</taxon>
        <taxon>Viruses incertae sedis</taxon>
        <taxon>Naldaviricetes</taxon>
        <taxon>Lefavirales</taxon>
        <taxon>Baculoviridae</taxon>
        <taxon>Alphabaculovirus</taxon>
    </lineage>
</organism>
<dbReference type="Pfam" id="PF10891">
    <property type="entry name" value="DUF2719"/>
    <property type="match status" value="1"/>
</dbReference>
<gene>
    <name evidence="2" type="primary">se91</name>
    <name evidence="2" type="ORF">SENV_ORF91</name>
</gene>
<dbReference type="Proteomes" id="UP000676073">
    <property type="component" value="Segment"/>
</dbReference>
<dbReference type="RefSeq" id="YP_010797855.1">
    <property type="nucleotide sequence ID" value="NC_076246.1"/>
</dbReference>
<feature type="compositionally biased region" description="Polar residues" evidence="1">
    <location>
        <begin position="1"/>
        <end position="21"/>
    </location>
</feature>
<dbReference type="InterPro" id="IPR020122">
    <property type="entry name" value="Alphabaculovirus_Y056"/>
</dbReference>
<keyword evidence="3" id="KW-1185">Reference proteome</keyword>
<evidence type="ECO:0000313" key="2">
    <source>
        <dbReference type="EMBL" id="AYN45051.1"/>
    </source>
</evidence>
<dbReference type="KEGG" id="vg:80535847"/>
<accession>A0A3G2JTT5</accession>